<feature type="region of interest" description="Disordered" evidence="1">
    <location>
        <begin position="67"/>
        <end position="124"/>
    </location>
</feature>
<name>A0ABP8RT36_9PSEU</name>
<reference evidence="3" key="1">
    <citation type="journal article" date="2019" name="Int. J. Syst. Evol. Microbiol.">
        <title>The Global Catalogue of Microorganisms (GCM) 10K type strain sequencing project: providing services to taxonomists for standard genome sequencing and annotation.</title>
        <authorList>
            <consortium name="The Broad Institute Genomics Platform"/>
            <consortium name="The Broad Institute Genome Sequencing Center for Infectious Disease"/>
            <person name="Wu L."/>
            <person name="Ma J."/>
        </authorList>
    </citation>
    <scope>NUCLEOTIDE SEQUENCE [LARGE SCALE GENOMIC DNA]</scope>
    <source>
        <strain evidence="3">JCM 17906</strain>
    </source>
</reference>
<feature type="region of interest" description="Disordered" evidence="1">
    <location>
        <begin position="1"/>
        <end position="52"/>
    </location>
</feature>
<feature type="compositionally biased region" description="Basic and acidic residues" evidence="1">
    <location>
        <begin position="77"/>
        <end position="87"/>
    </location>
</feature>
<dbReference type="EMBL" id="BAABGT010000032">
    <property type="protein sequence ID" value="GAA4546193.1"/>
    <property type="molecule type" value="Genomic_DNA"/>
</dbReference>
<keyword evidence="3" id="KW-1185">Reference proteome</keyword>
<evidence type="ECO:0000313" key="3">
    <source>
        <dbReference type="Proteomes" id="UP001501598"/>
    </source>
</evidence>
<sequence>MPEACAWRRVAETSATDSATTTAAGPPPGSNPDRSSRWAARTAGSVVQPARAGGADRVGLFIALLPDRPPDAAQGTAERRRRVDAGRARRAPVRGARQISAGRRAGPGTDAGAPGLSRSDSRWR</sequence>
<proteinExistence type="predicted"/>
<dbReference type="Proteomes" id="UP001501598">
    <property type="component" value="Unassembled WGS sequence"/>
</dbReference>
<evidence type="ECO:0000313" key="2">
    <source>
        <dbReference type="EMBL" id="GAA4546193.1"/>
    </source>
</evidence>
<accession>A0ABP8RT36</accession>
<protein>
    <submittedName>
        <fullName evidence="2">Uncharacterized protein</fullName>
    </submittedName>
</protein>
<comment type="caution">
    <text evidence="2">The sequence shown here is derived from an EMBL/GenBank/DDBJ whole genome shotgun (WGS) entry which is preliminary data.</text>
</comment>
<organism evidence="2 3">
    <name type="scientific">Pseudonocardia xishanensis</name>
    <dbReference type="NCBI Taxonomy" id="630995"/>
    <lineage>
        <taxon>Bacteria</taxon>
        <taxon>Bacillati</taxon>
        <taxon>Actinomycetota</taxon>
        <taxon>Actinomycetes</taxon>
        <taxon>Pseudonocardiales</taxon>
        <taxon>Pseudonocardiaceae</taxon>
        <taxon>Pseudonocardia</taxon>
    </lineage>
</organism>
<evidence type="ECO:0000256" key="1">
    <source>
        <dbReference type="SAM" id="MobiDB-lite"/>
    </source>
</evidence>
<gene>
    <name evidence="2" type="ORF">GCM10023175_27840</name>
</gene>
<feature type="compositionally biased region" description="Low complexity" evidence="1">
    <location>
        <begin position="12"/>
        <end position="24"/>
    </location>
</feature>